<gene>
    <name evidence="2" type="ORF">FAZ78_22935</name>
</gene>
<sequence>FDTLSWREPAETSAPSATGTELLPLIVGSPASATDPAMSGEVIDEEPTTARAR</sequence>
<evidence type="ECO:0000313" key="3">
    <source>
        <dbReference type="Proteomes" id="UP000306340"/>
    </source>
</evidence>
<reference evidence="2 3" key="1">
    <citation type="submission" date="2019-04" db="EMBL/GenBank/DDBJ databases">
        <title>Crypto-aerobic microbial life in anoxic (sulfidic) marine sediments.</title>
        <authorList>
            <person name="Bhattacharya S."/>
            <person name="Roy C."/>
            <person name="Mondal N."/>
            <person name="Sarkar J."/>
            <person name="Mandal S."/>
            <person name="Rameez M.J."/>
            <person name="Ghosh W."/>
        </authorList>
    </citation>
    <scope>NUCLEOTIDE SEQUENCE [LARGE SCALE GENOMIC DNA]</scope>
    <source>
        <strain evidence="2 3">SBBC</strain>
    </source>
</reference>
<organism evidence="2 3">
    <name type="scientific">Cereibacter changlensis</name>
    <dbReference type="NCBI Taxonomy" id="402884"/>
    <lineage>
        <taxon>Bacteria</taxon>
        <taxon>Pseudomonadati</taxon>
        <taxon>Pseudomonadota</taxon>
        <taxon>Alphaproteobacteria</taxon>
        <taxon>Rhodobacterales</taxon>
        <taxon>Paracoccaceae</taxon>
        <taxon>Cereibacter</taxon>
    </lineage>
</organism>
<proteinExistence type="predicted"/>
<feature type="region of interest" description="Disordered" evidence="1">
    <location>
        <begin position="1"/>
        <end position="53"/>
    </location>
</feature>
<protein>
    <submittedName>
        <fullName evidence="2">Heme biosynthesis protein HemY</fullName>
    </submittedName>
</protein>
<dbReference type="AlphaFoldDB" id="A0A4V5NLC7"/>
<evidence type="ECO:0000313" key="2">
    <source>
        <dbReference type="EMBL" id="TKA94327.1"/>
    </source>
</evidence>
<dbReference type="Proteomes" id="UP000306340">
    <property type="component" value="Unassembled WGS sequence"/>
</dbReference>
<accession>A0A4V5NLC7</accession>
<evidence type="ECO:0000256" key="1">
    <source>
        <dbReference type="SAM" id="MobiDB-lite"/>
    </source>
</evidence>
<dbReference type="EMBL" id="SWAU01000383">
    <property type="protein sequence ID" value="TKA94327.1"/>
    <property type="molecule type" value="Genomic_DNA"/>
</dbReference>
<name>A0A4V5NLC7_9RHOB</name>
<feature type="non-terminal residue" evidence="2">
    <location>
        <position position="1"/>
    </location>
</feature>
<comment type="caution">
    <text evidence="2">The sequence shown here is derived from an EMBL/GenBank/DDBJ whole genome shotgun (WGS) entry which is preliminary data.</text>
</comment>